<dbReference type="AlphaFoldDB" id="A0A7D5SHE3"/>
<gene>
    <name evidence="1" type="ORF">HWD57_20140</name>
</gene>
<organism evidence="1 2">
    <name type="scientific">Candidatus Accumulibacter cognatus</name>
    <dbReference type="NCBI Taxonomy" id="2954383"/>
    <lineage>
        <taxon>Bacteria</taxon>
        <taxon>Pseudomonadati</taxon>
        <taxon>Pseudomonadota</taxon>
        <taxon>Betaproteobacteria</taxon>
        <taxon>Candidatus Accumulibacter</taxon>
    </lineage>
</organism>
<evidence type="ECO:0000313" key="1">
    <source>
        <dbReference type="EMBL" id="QLH51844.1"/>
    </source>
</evidence>
<name>A0A7D5SHE3_9PROT</name>
<dbReference type="KEGG" id="acog:HWD57_20140"/>
<sequence length="79" mass="8900">MPTEPENLARGAARRWPWRKRCLYSHRRDEVVHELAITAAIRNPPIVYARQANLTTGSQKVSIGTVAPPQARELKDVAL</sequence>
<dbReference type="EMBL" id="CP058708">
    <property type="protein sequence ID" value="QLH51844.1"/>
    <property type="molecule type" value="Genomic_DNA"/>
</dbReference>
<proteinExistence type="predicted"/>
<evidence type="ECO:0000313" key="2">
    <source>
        <dbReference type="Proteomes" id="UP000509684"/>
    </source>
</evidence>
<reference evidence="1 2" key="1">
    <citation type="journal article" date="2019" name="Microbiome">
        <title>Annotated bacterial chromosomes from frame-shift-corrected long-read metagenomic data.</title>
        <authorList>
            <person name="Arumugam K."/>
            <person name="Bagci C."/>
            <person name="Bessarab I."/>
            <person name="Beier S."/>
            <person name="Buchfink B."/>
            <person name="Gorska A."/>
            <person name="Qiu G."/>
            <person name="Huson D.H."/>
            <person name="Williams R.B.H."/>
        </authorList>
    </citation>
    <scope>NUCLEOTIDE SEQUENCE [LARGE SCALE GENOMIC DNA]</scope>
    <source>
        <strain evidence="1">SSA1</strain>
    </source>
</reference>
<dbReference type="Proteomes" id="UP000509684">
    <property type="component" value="Chromosome"/>
</dbReference>
<accession>A0A7D5SHE3</accession>
<protein>
    <submittedName>
        <fullName evidence="1">Uncharacterized protein</fullName>
    </submittedName>
</protein>